<dbReference type="Pfam" id="PF14539">
    <property type="entry name" value="DUF4442"/>
    <property type="match status" value="1"/>
</dbReference>
<dbReference type="InterPro" id="IPR027961">
    <property type="entry name" value="DUF4442"/>
</dbReference>
<dbReference type="Gene3D" id="3.10.129.10">
    <property type="entry name" value="Hotdog Thioesterase"/>
    <property type="match status" value="1"/>
</dbReference>
<dbReference type="InterPro" id="IPR029069">
    <property type="entry name" value="HotDog_dom_sf"/>
</dbReference>
<dbReference type="SUPFAM" id="SSF54637">
    <property type="entry name" value="Thioesterase/thiol ester dehydrase-isomerase"/>
    <property type="match status" value="1"/>
</dbReference>
<gene>
    <name evidence="1" type="ORF">GCM10009117_10250</name>
</gene>
<evidence type="ECO:0000313" key="2">
    <source>
        <dbReference type="Proteomes" id="UP001500507"/>
    </source>
</evidence>
<comment type="caution">
    <text evidence="1">The sequence shown here is derived from an EMBL/GenBank/DDBJ whole genome shotgun (WGS) entry which is preliminary data.</text>
</comment>
<evidence type="ECO:0000313" key="1">
    <source>
        <dbReference type="EMBL" id="GAA0871879.1"/>
    </source>
</evidence>
<sequence length="175" mass="19458">MNLIAYPFIHSIFSILEIQIFAMSLSPAKINLFLLSKLPSAWLCGVRLKHMNEEEALVTVKHSWINQNPFNSMYFAVQAMAAELSTGALVMNKIRASDRKISMLVANNKATFIKKATGKISFTCTNGKEIAAAIKESIKTGEGQTCWMQSVGVNEDGIAVSHWDFEWTVKVKGTR</sequence>
<protein>
    <submittedName>
        <fullName evidence="1">DUF4442 domain-containing protein</fullName>
    </submittedName>
</protein>
<organism evidence="1 2">
    <name type="scientific">Gangjinia marincola</name>
    <dbReference type="NCBI Taxonomy" id="578463"/>
    <lineage>
        <taxon>Bacteria</taxon>
        <taxon>Pseudomonadati</taxon>
        <taxon>Bacteroidota</taxon>
        <taxon>Flavobacteriia</taxon>
        <taxon>Flavobacteriales</taxon>
        <taxon>Flavobacteriaceae</taxon>
        <taxon>Gangjinia</taxon>
    </lineage>
</organism>
<accession>A0ABN1MFE7</accession>
<reference evidence="1 2" key="1">
    <citation type="journal article" date="2019" name="Int. J. Syst. Evol. Microbiol.">
        <title>The Global Catalogue of Microorganisms (GCM) 10K type strain sequencing project: providing services to taxonomists for standard genome sequencing and annotation.</title>
        <authorList>
            <consortium name="The Broad Institute Genomics Platform"/>
            <consortium name="The Broad Institute Genome Sequencing Center for Infectious Disease"/>
            <person name="Wu L."/>
            <person name="Ma J."/>
        </authorList>
    </citation>
    <scope>NUCLEOTIDE SEQUENCE [LARGE SCALE GENOMIC DNA]</scope>
    <source>
        <strain evidence="1 2">JCM 16082</strain>
    </source>
</reference>
<keyword evidence="2" id="KW-1185">Reference proteome</keyword>
<proteinExistence type="predicted"/>
<dbReference type="Proteomes" id="UP001500507">
    <property type="component" value="Unassembled WGS sequence"/>
</dbReference>
<dbReference type="EMBL" id="BAAAFG010000012">
    <property type="protein sequence ID" value="GAA0871879.1"/>
    <property type="molecule type" value="Genomic_DNA"/>
</dbReference>
<name>A0ABN1MFE7_9FLAO</name>